<name>A0A840TY28_9BACT</name>
<evidence type="ECO:0000313" key="1">
    <source>
        <dbReference type="EMBL" id="MBB5286512.1"/>
    </source>
</evidence>
<reference evidence="1 2" key="1">
    <citation type="submission" date="2020-08" db="EMBL/GenBank/DDBJ databases">
        <title>Genomic Encyclopedia of Type Strains, Phase IV (KMG-IV): sequencing the most valuable type-strain genomes for metagenomic binning, comparative biology and taxonomic classification.</title>
        <authorList>
            <person name="Goeker M."/>
        </authorList>
    </citation>
    <scope>NUCLEOTIDE SEQUENCE [LARGE SCALE GENOMIC DNA]</scope>
    <source>
        <strain evidence="1 2">DSM 105074</strain>
    </source>
</reference>
<dbReference type="RefSeq" id="WP_184177718.1">
    <property type="nucleotide sequence ID" value="NZ_JACHGF010000010.1"/>
</dbReference>
<dbReference type="Proteomes" id="UP000557307">
    <property type="component" value="Unassembled WGS sequence"/>
</dbReference>
<accession>A0A840TY28</accession>
<organism evidence="1 2">
    <name type="scientific">Rhabdobacter roseus</name>
    <dbReference type="NCBI Taxonomy" id="1655419"/>
    <lineage>
        <taxon>Bacteria</taxon>
        <taxon>Pseudomonadati</taxon>
        <taxon>Bacteroidota</taxon>
        <taxon>Cytophagia</taxon>
        <taxon>Cytophagales</taxon>
        <taxon>Cytophagaceae</taxon>
        <taxon>Rhabdobacter</taxon>
    </lineage>
</organism>
<dbReference type="EMBL" id="JACHGF010000010">
    <property type="protein sequence ID" value="MBB5286512.1"/>
    <property type="molecule type" value="Genomic_DNA"/>
</dbReference>
<protein>
    <submittedName>
        <fullName evidence="1">Phage pi2 protein 07</fullName>
    </submittedName>
</protein>
<sequence>MINHSNENVLMDDANSPDVNRKLLGMVSTDFVKVADQLKEASYQIRKRGFSDHPIFAVTREAAEIGILLFAPEDLTNRWMYRASFLQEFVDRRLIGPESVELFKENYKNPDEFCCLFVIHGDFAGFVFMPFPED</sequence>
<keyword evidence="2" id="KW-1185">Reference proteome</keyword>
<dbReference type="AlphaFoldDB" id="A0A840TY28"/>
<evidence type="ECO:0000313" key="2">
    <source>
        <dbReference type="Proteomes" id="UP000557307"/>
    </source>
</evidence>
<proteinExistence type="predicted"/>
<comment type="caution">
    <text evidence="1">The sequence shown here is derived from an EMBL/GenBank/DDBJ whole genome shotgun (WGS) entry which is preliminary data.</text>
</comment>
<gene>
    <name evidence="1" type="ORF">HNQ92_004673</name>
</gene>